<evidence type="ECO:0000256" key="5">
    <source>
        <dbReference type="ARBA" id="ARBA00023136"/>
    </source>
</evidence>
<dbReference type="Proteomes" id="UP000033123">
    <property type="component" value="Chromosome"/>
</dbReference>
<evidence type="ECO:0000256" key="7">
    <source>
        <dbReference type="SAM" id="Phobius"/>
    </source>
</evidence>
<evidence type="ECO:0000256" key="3">
    <source>
        <dbReference type="ARBA" id="ARBA00022692"/>
    </source>
</evidence>
<name>A0A0E3PJY7_9EURY</name>
<comment type="similarity">
    <text evidence="6">Belongs to the ABC-4 integral membrane protein family.</text>
</comment>
<dbReference type="Pfam" id="PF12704">
    <property type="entry name" value="MacB_PCD"/>
    <property type="match status" value="1"/>
</dbReference>
<feature type="domain" description="ABC3 transporter permease C-terminal" evidence="8">
    <location>
        <begin position="257"/>
        <end position="372"/>
    </location>
</feature>
<sequence>MWDYYGIIMFDLIIRNITNRKVRSALTICGIALGIFAVIVMGAMSENFHQTFERSMSVTSDKIRVFAESGVFGGGLTDDKVSDVLRVAGVKDAYGLLMTTFDEDKMGMTGKQILGVPPEKSGVALNPVELKAGRFLNPGDSYSVVVGNNIKREYELEVGSKFEIHDKYFTVVGILDYTGSIFDNAVIIPLDTAQDLYSVGNSVSYIFAVPDDRVDAEILSKRIELSVKGTSTLSPGELEVQARQSFMIFSVITISSGLLAAIIGGLCVMNTMLMSVAERTREFGILKAIGAETRDILLLTLGEASFMGLLGGILGIIVGVGAVQIMNAWLETTRIVLFLITPRLLVIAMLFALLIGALSGLYPAYRASKMSPMEALKHA</sequence>
<evidence type="ECO:0000256" key="6">
    <source>
        <dbReference type="ARBA" id="ARBA00038076"/>
    </source>
</evidence>
<dbReference type="STRING" id="1434118.MSSAC_0360"/>
<evidence type="ECO:0000256" key="4">
    <source>
        <dbReference type="ARBA" id="ARBA00022989"/>
    </source>
</evidence>
<dbReference type="InterPro" id="IPR003838">
    <property type="entry name" value="ABC3_permease_C"/>
</dbReference>
<evidence type="ECO:0000256" key="1">
    <source>
        <dbReference type="ARBA" id="ARBA00004651"/>
    </source>
</evidence>
<evidence type="ECO:0000313" key="11">
    <source>
        <dbReference type="Proteomes" id="UP000033123"/>
    </source>
</evidence>
<reference evidence="10 11" key="1">
    <citation type="submission" date="2014-07" db="EMBL/GenBank/DDBJ databases">
        <title>Methanogenic archaea and the global carbon cycle.</title>
        <authorList>
            <person name="Henriksen J.R."/>
            <person name="Luke J."/>
            <person name="Reinhart S."/>
            <person name="Benedict M.N."/>
            <person name="Youngblut N.D."/>
            <person name="Metcalf M.E."/>
            <person name="Whitaker R.J."/>
            <person name="Metcalf W.W."/>
        </authorList>
    </citation>
    <scope>NUCLEOTIDE SEQUENCE [LARGE SCALE GENOMIC DNA]</scope>
    <source>
        <strain evidence="10 11">C2J</strain>
    </source>
</reference>
<keyword evidence="2" id="KW-1003">Cell membrane</keyword>
<proteinExistence type="inferred from homology"/>
<dbReference type="GeneID" id="24869902"/>
<dbReference type="PATRIC" id="fig|1434118.4.peg.463"/>
<protein>
    <submittedName>
        <fullName evidence="10">ABC transporter, permease protein</fullName>
    </submittedName>
</protein>
<dbReference type="PANTHER" id="PTHR30572">
    <property type="entry name" value="MEMBRANE COMPONENT OF TRANSPORTER-RELATED"/>
    <property type="match status" value="1"/>
</dbReference>
<evidence type="ECO:0000259" key="9">
    <source>
        <dbReference type="Pfam" id="PF12704"/>
    </source>
</evidence>
<dbReference type="EMBL" id="CP009508">
    <property type="protein sequence ID" value="AKB34950.1"/>
    <property type="molecule type" value="Genomic_DNA"/>
</dbReference>
<dbReference type="GO" id="GO:0022857">
    <property type="term" value="F:transmembrane transporter activity"/>
    <property type="evidence" value="ECO:0007669"/>
    <property type="project" value="TreeGrafter"/>
</dbReference>
<dbReference type="RefSeq" id="WP_231593573.1">
    <property type="nucleotide sequence ID" value="NZ_CP009508.1"/>
</dbReference>
<dbReference type="GO" id="GO:0005886">
    <property type="term" value="C:plasma membrane"/>
    <property type="evidence" value="ECO:0007669"/>
    <property type="project" value="UniProtKB-SubCell"/>
</dbReference>
<dbReference type="PANTHER" id="PTHR30572:SF4">
    <property type="entry name" value="ABC TRANSPORTER PERMEASE YTRF"/>
    <property type="match status" value="1"/>
</dbReference>
<feature type="transmembrane region" description="Helical" evidence="7">
    <location>
        <begin position="335"/>
        <end position="362"/>
    </location>
</feature>
<feature type="transmembrane region" description="Helical" evidence="7">
    <location>
        <begin position="246"/>
        <end position="275"/>
    </location>
</feature>
<dbReference type="KEGG" id="msj:MSSAC_0360"/>
<organism evidence="10 11">
    <name type="scientific">Methanosarcina siciliae C2J</name>
    <dbReference type="NCBI Taxonomy" id="1434118"/>
    <lineage>
        <taxon>Archaea</taxon>
        <taxon>Methanobacteriati</taxon>
        <taxon>Methanobacteriota</taxon>
        <taxon>Stenosarchaea group</taxon>
        <taxon>Methanomicrobia</taxon>
        <taxon>Methanosarcinales</taxon>
        <taxon>Methanosarcinaceae</taxon>
        <taxon>Methanosarcina</taxon>
    </lineage>
</organism>
<dbReference type="AlphaFoldDB" id="A0A0E3PJY7"/>
<evidence type="ECO:0000256" key="2">
    <source>
        <dbReference type="ARBA" id="ARBA00022475"/>
    </source>
</evidence>
<dbReference type="InterPro" id="IPR050250">
    <property type="entry name" value="Macrolide_Exporter_MacB"/>
</dbReference>
<keyword evidence="5 7" id="KW-0472">Membrane</keyword>
<keyword evidence="4 7" id="KW-1133">Transmembrane helix</keyword>
<feature type="transmembrane region" description="Helical" evidence="7">
    <location>
        <begin position="296"/>
        <end position="323"/>
    </location>
</feature>
<gene>
    <name evidence="10" type="ORF">MSSAC_0360</name>
</gene>
<evidence type="ECO:0000313" key="10">
    <source>
        <dbReference type="EMBL" id="AKB34950.1"/>
    </source>
</evidence>
<accession>A0A0E3PJY7</accession>
<feature type="domain" description="MacB-like periplasmic core" evidence="9">
    <location>
        <begin position="24"/>
        <end position="224"/>
    </location>
</feature>
<evidence type="ECO:0000259" key="8">
    <source>
        <dbReference type="Pfam" id="PF02687"/>
    </source>
</evidence>
<dbReference type="Pfam" id="PF02687">
    <property type="entry name" value="FtsX"/>
    <property type="match status" value="1"/>
</dbReference>
<keyword evidence="3 7" id="KW-0812">Transmembrane</keyword>
<comment type="subcellular location">
    <subcellularLocation>
        <location evidence="1">Cell membrane</location>
        <topology evidence="1">Multi-pass membrane protein</topology>
    </subcellularLocation>
</comment>
<feature type="transmembrane region" description="Helical" evidence="7">
    <location>
        <begin position="25"/>
        <end position="44"/>
    </location>
</feature>
<dbReference type="InterPro" id="IPR025857">
    <property type="entry name" value="MacB_PCD"/>
</dbReference>
<dbReference type="HOGENOM" id="CLU_000604_8_0_2"/>